<dbReference type="Pfam" id="PF00578">
    <property type="entry name" value="AhpC-TSA"/>
    <property type="match status" value="1"/>
</dbReference>
<dbReference type="EMBL" id="QXDL01000087">
    <property type="protein sequence ID" value="RIH83664.1"/>
    <property type="molecule type" value="Genomic_DNA"/>
</dbReference>
<accession>A0A399EG73</accession>
<name>A0A399EG73_9DEIN</name>
<protein>
    <submittedName>
        <fullName evidence="6">Thiol:disulfide interchange protein CycY</fullName>
    </submittedName>
</protein>
<dbReference type="InterPro" id="IPR000866">
    <property type="entry name" value="AhpC/TSA"/>
</dbReference>
<dbReference type="GO" id="GO:0016491">
    <property type="term" value="F:oxidoreductase activity"/>
    <property type="evidence" value="ECO:0007669"/>
    <property type="project" value="InterPro"/>
</dbReference>
<dbReference type="PROSITE" id="PS51352">
    <property type="entry name" value="THIOREDOXIN_2"/>
    <property type="match status" value="1"/>
</dbReference>
<dbReference type="Gene3D" id="3.40.30.10">
    <property type="entry name" value="Glutaredoxin"/>
    <property type="match status" value="1"/>
</dbReference>
<evidence type="ECO:0000313" key="7">
    <source>
        <dbReference type="Proteomes" id="UP000265715"/>
    </source>
</evidence>
<dbReference type="PROSITE" id="PS00194">
    <property type="entry name" value="THIOREDOXIN_1"/>
    <property type="match status" value="1"/>
</dbReference>
<dbReference type="PANTHER" id="PTHR42852">
    <property type="entry name" value="THIOL:DISULFIDE INTERCHANGE PROTEIN DSBE"/>
    <property type="match status" value="1"/>
</dbReference>
<dbReference type="AlphaFoldDB" id="A0A399EG73"/>
<dbReference type="Proteomes" id="UP000265715">
    <property type="component" value="Unassembled WGS sequence"/>
</dbReference>
<evidence type="ECO:0000256" key="1">
    <source>
        <dbReference type="ARBA" id="ARBA00004196"/>
    </source>
</evidence>
<comment type="caution">
    <text evidence="6">The sequence shown here is derived from an EMBL/GenBank/DDBJ whole genome shotgun (WGS) entry which is preliminary data.</text>
</comment>
<keyword evidence="2" id="KW-0201">Cytochrome c-type biogenesis</keyword>
<dbReference type="GO" id="GO:0030313">
    <property type="term" value="C:cell envelope"/>
    <property type="evidence" value="ECO:0007669"/>
    <property type="project" value="UniProtKB-SubCell"/>
</dbReference>
<keyword evidence="7" id="KW-1185">Reference proteome</keyword>
<dbReference type="PANTHER" id="PTHR42852:SF6">
    <property type="entry name" value="THIOL:DISULFIDE INTERCHANGE PROTEIN DSBE"/>
    <property type="match status" value="1"/>
</dbReference>
<keyword evidence="4" id="KW-0676">Redox-active center</keyword>
<dbReference type="SUPFAM" id="SSF52833">
    <property type="entry name" value="Thioredoxin-like"/>
    <property type="match status" value="1"/>
</dbReference>
<evidence type="ECO:0000313" key="6">
    <source>
        <dbReference type="EMBL" id="RIH83664.1"/>
    </source>
</evidence>
<dbReference type="InterPro" id="IPR050553">
    <property type="entry name" value="Thioredoxin_ResA/DsbE_sf"/>
</dbReference>
<organism evidence="6 7">
    <name type="scientific">Calidithermus terrae</name>
    <dbReference type="NCBI Taxonomy" id="1408545"/>
    <lineage>
        <taxon>Bacteria</taxon>
        <taxon>Thermotogati</taxon>
        <taxon>Deinococcota</taxon>
        <taxon>Deinococci</taxon>
        <taxon>Thermales</taxon>
        <taxon>Thermaceae</taxon>
        <taxon>Calidithermus</taxon>
    </lineage>
</organism>
<proteinExistence type="predicted"/>
<evidence type="ECO:0000256" key="4">
    <source>
        <dbReference type="ARBA" id="ARBA00023284"/>
    </source>
</evidence>
<sequence>MRRFWPLLVLALGGLFWWGLQRPDPNALPSVLVGKPAPAFERPLLQPYRAEWGERLELGEHLGSKPVLVNFWASWCLPCRDEAPLLEAYWRRYRDRLLILGVNVQDTEAKALEFIREYGLSFPSVFDPKGTLGVDYGTYGVPETFVIDAAGKVLQRHAGPVNEAVLRDMLRKAGLEGL</sequence>
<dbReference type="OrthoDB" id="25753at2"/>
<dbReference type="RefSeq" id="WP_119315264.1">
    <property type="nucleotide sequence ID" value="NZ_QXDL01000087.1"/>
</dbReference>
<keyword evidence="3" id="KW-1015">Disulfide bond</keyword>
<gene>
    <name evidence="6" type="primary">cycY</name>
    <name evidence="6" type="ORF">Mterra_02204</name>
</gene>
<reference evidence="6 7" key="1">
    <citation type="submission" date="2018-08" db="EMBL/GenBank/DDBJ databases">
        <title>Meiothermus terrae DSM 26712 genome sequencing project.</title>
        <authorList>
            <person name="Da Costa M.S."/>
            <person name="Albuquerque L."/>
            <person name="Raposo P."/>
            <person name="Froufe H.J.C."/>
            <person name="Barroso C.S."/>
            <person name="Egas C."/>
        </authorList>
    </citation>
    <scope>NUCLEOTIDE SEQUENCE [LARGE SCALE GENOMIC DNA]</scope>
    <source>
        <strain evidence="6 7">DSM 26712</strain>
    </source>
</reference>
<evidence type="ECO:0000259" key="5">
    <source>
        <dbReference type="PROSITE" id="PS51352"/>
    </source>
</evidence>
<dbReference type="InterPro" id="IPR013766">
    <property type="entry name" value="Thioredoxin_domain"/>
</dbReference>
<dbReference type="GO" id="GO:0017004">
    <property type="term" value="P:cytochrome complex assembly"/>
    <property type="evidence" value="ECO:0007669"/>
    <property type="project" value="UniProtKB-KW"/>
</dbReference>
<feature type="domain" description="Thioredoxin" evidence="5">
    <location>
        <begin position="31"/>
        <end position="175"/>
    </location>
</feature>
<dbReference type="InterPro" id="IPR036249">
    <property type="entry name" value="Thioredoxin-like_sf"/>
</dbReference>
<dbReference type="GO" id="GO:0016209">
    <property type="term" value="F:antioxidant activity"/>
    <property type="evidence" value="ECO:0007669"/>
    <property type="project" value="InterPro"/>
</dbReference>
<comment type="subcellular location">
    <subcellularLocation>
        <location evidence="1">Cell envelope</location>
    </subcellularLocation>
</comment>
<evidence type="ECO:0000256" key="3">
    <source>
        <dbReference type="ARBA" id="ARBA00023157"/>
    </source>
</evidence>
<dbReference type="InterPro" id="IPR017937">
    <property type="entry name" value="Thioredoxin_CS"/>
</dbReference>
<evidence type="ECO:0000256" key="2">
    <source>
        <dbReference type="ARBA" id="ARBA00022748"/>
    </source>
</evidence>